<organism evidence="7 8">
    <name type="scientific">Candidatus Taylorbacteria bacterium CG11_big_fil_rev_8_21_14_0_20_46_11</name>
    <dbReference type="NCBI Taxonomy" id="1975025"/>
    <lineage>
        <taxon>Bacteria</taxon>
        <taxon>Candidatus Tayloriibacteriota</taxon>
    </lineage>
</organism>
<evidence type="ECO:0000256" key="4">
    <source>
        <dbReference type="ARBA" id="ARBA00035258"/>
    </source>
</evidence>
<dbReference type="InterPro" id="IPR047863">
    <property type="entry name" value="Ribosomal_uS8_CS"/>
</dbReference>
<dbReference type="PROSITE" id="PS00053">
    <property type="entry name" value="RIBOSOMAL_S8"/>
    <property type="match status" value="1"/>
</dbReference>
<evidence type="ECO:0000256" key="5">
    <source>
        <dbReference type="ARBA" id="ARBA00035525"/>
    </source>
</evidence>
<dbReference type="GO" id="GO:0005737">
    <property type="term" value="C:cytoplasm"/>
    <property type="evidence" value="ECO:0007669"/>
    <property type="project" value="UniProtKB-ARBA"/>
</dbReference>
<comment type="similarity">
    <text evidence="1 6">Belongs to the universal ribosomal protein uS8 family.</text>
</comment>
<sequence>MDPIANFLNKLKMASFTCKESFVFPASRLTLSIAEALVKYGYVKAAGKKGKKGRYIEVTLLYKNKEPKVNNVKRVSLLSKRIYRGAKDMRPVRDGFGTAIISTPKGILSDMEARTQKVGGEVLFEIW</sequence>
<evidence type="ECO:0000256" key="2">
    <source>
        <dbReference type="ARBA" id="ARBA00022980"/>
    </source>
</evidence>
<dbReference type="InterPro" id="IPR035987">
    <property type="entry name" value="Ribosomal_uS8_sf"/>
</dbReference>
<proteinExistence type="inferred from homology"/>
<dbReference type="PANTHER" id="PTHR11758">
    <property type="entry name" value="40S RIBOSOMAL PROTEIN S15A"/>
    <property type="match status" value="1"/>
</dbReference>
<dbReference type="InterPro" id="IPR000630">
    <property type="entry name" value="Ribosomal_uS8"/>
</dbReference>
<dbReference type="GO" id="GO:0003735">
    <property type="term" value="F:structural constituent of ribosome"/>
    <property type="evidence" value="ECO:0007669"/>
    <property type="project" value="InterPro"/>
</dbReference>
<reference evidence="7 8" key="1">
    <citation type="submission" date="2017-09" db="EMBL/GenBank/DDBJ databases">
        <title>Depth-based differentiation of microbial function through sediment-hosted aquifers and enrichment of novel symbionts in the deep terrestrial subsurface.</title>
        <authorList>
            <person name="Probst A.J."/>
            <person name="Ladd B."/>
            <person name="Jarett J.K."/>
            <person name="Geller-Mcgrath D.E."/>
            <person name="Sieber C.M."/>
            <person name="Emerson J.B."/>
            <person name="Anantharaman K."/>
            <person name="Thomas B.C."/>
            <person name="Malmstrom R."/>
            <person name="Stieglmeier M."/>
            <person name="Klingl A."/>
            <person name="Woyke T."/>
            <person name="Ryan C.M."/>
            <person name="Banfield J.F."/>
        </authorList>
    </citation>
    <scope>NUCLEOTIDE SEQUENCE [LARGE SCALE GENOMIC DNA]</scope>
    <source>
        <strain evidence="7">CG11_big_fil_rev_8_21_14_0_20_46_11</strain>
    </source>
</reference>
<keyword evidence="3 6" id="KW-0687">Ribonucleoprotein</keyword>
<keyword evidence="2 6" id="KW-0689">Ribosomal protein</keyword>
<name>A0A2H0KFE7_9BACT</name>
<dbReference type="FunFam" id="3.30.1490.10:FF:000001">
    <property type="entry name" value="30S ribosomal protein S8"/>
    <property type="match status" value="1"/>
</dbReference>
<protein>
    <recommendedName>
        <fullName evidence="4">Small ribosomal subunit protein uS8</fullName>
    </recommendedName>
    <alternativeName>
        <fullName evidence="5">30S ribosomal protein S8</fullName>
    </alternativeName>
</protein>
<dbReference type="GO" id="GO:0005840">
    <property type="term" value="C:ribosome"/>
    <property type="evidence" value="ECO:0007669"/>
    <property type="project" value="UniProtKB-KW"/>
</dbReference>
<dbReference type="GO" id="GO:1990904">
    <property type="term" value="C:ribonucleoprotein complex"/>
    <property type="evidence" value="ECO:0007669"/>
    <property type="project" value="UniProtKB-KW"/>
</dbReference>
<evidence type="ECO:0000313" key="8">
    <source>
        <dbReference type="Proteomes" id="UP000229342"/>
    </source>
</evidence>
<dbReference type="EMBL" id="PCVG01000011">
    <property type="protein sequence ID" value="PIQ69124.1"/>
    <property type="molecule type" value="Genomic_DNA"/>
</dbReference>
<evidence type="ECO:0000256" key="6">
    <source>
        <dbReference type="RuleBase" id="RU003660"/>
    </source>
</evidence>
<dbReference type="AlphaFoldDB" id="A0A2H0KFE7"/>
<accession>A0A2H0KFE7</accession>
<dbReference type="GO" id="GO:0006412">
    <property type="term" value="P:translation"/>
    <property type="evidence" value="ECO:0007669"/>
    <property type="project" value="InterPro"/>
</dbReference>
<evidence type="ECO:0000256" key="3">
    <source>
        <dbReference type="ARBA" id="ARBA00023274"/>
    </source>
</evidence>
<dbReference type="Gene3D" id="3.30.1370.30">
    <property type="match status" value="1"/>
</dbReference>
<dbReference type="Proteomes" id="UP000229342">
    <property type="component" value="Unassembled WGS sequence"/>
</dbReference>
<dbReference type="SUPFAM" id="SSF56047">
    <property type="entry name" value="Ribosomal protein S8"/>
    <property type="match status" value="1"/>
</dbReference>
<evidence type="ECO:0000256" key="1">
    <source>
        <dbReference type="ARBA" id="ARBA00006471"/>
    </source>
</evidence>
<comment type="caution">
    <text evidence="7">The sequence shown here is derived from an EMBL/GenBank/DDBJ whole genome shotgun (WGS) entry which is preliminary data.</text>
</comment>
<evidence type="ECO:0000313" key="7">
    <source>
        <dbReference type="EMBL" id="PIQ69124.1"/>
    </source>
</evidence>
<dbReference type="Pfam" id="PF00410">
    <property type="entry name" value="Ribosomal_S8"/>
    <property type="match status" value="1"/>
</dbReference>
<dbReference type="Gene3D" id="3.30.1490.10">
    <property type="match status" value="1"/>
</dbReference>
<gene>
    <name evidence="7" type="primary">rpsH</name>
    <name evidence="7" type="ORF">COV91_00490</name>
</gene>